<feature type="transmembrane region" description="Helical" evidence="5">
    <location>
        <begin position="127"/>
        <end position="151"/>
    </location>
</feature>
<protein>
    <submittedName>
        <fullName evidence="7">DUF393 domain-containing protein</fullName>
    </submittedName>
</protein>
<dbReference type="SMART" id="SM00752">
    <property type="entry name" value="HTTM"/>
    <property type="match status" value="1"/>
</dbReference>
<feature type="transmembrane region" description="Helical" evidence="5">
    <location>
        <begin position="437"/>
        <end position="454"/>
    </location>
</feature>
<feature type="transmembrane region" description="Helical" evidence="5">
    <location>
        <begin position="235"/>
        <end position="253"/>
    </location>
</feature>
<dbReference type="Pfam" id="PF04134">
    <property type="entry name" value="DCC1-like"/>
    <property type="match status" value="1"/>
</dbReference>
<feature type="transmembrane region" description="Helical" evidence="5">
    <location>
        <begin position="85"/>
        <end position="106"/>
    </location>
</feature>
<comment type="caution">
    <text evidence="7">The sequence shown here is derived from an EMBL/GenBank/DDBJ whole genome shotgun (WGS) entry which is preliminary data.</text>
</comment>
<accession>A0A6M2BTR2</accession>
<keyword evidence="8" id="KW-1185">Reference proteome</keyword>
<evidence type="ECO:0000256" key="1">
    <source>
        <dbReference type="ARBA" id="ARBA00004127"/>
    </source>
</evidence>
<reference evidence="7 8" key="1">
    <citation type="journal article" date="2014" name="Int. J. Syst. Evol. Microbiol.">
        <title>Solimonas terrae sp. nov., isolated from soil.</title>
        <authorList>
            <person name="Kim S.J."/>
            <person name="Moon J.Y."/>
            <person name="Weon H.Y."/>
            <person name="Ahn J.H."/>
            <person name="Chen W.M."/>
            <person name="Kwon S.W."/>
        </authorList>
    </citation>
    <scope>NUCLEOTIDE SEQUENCE [LARGE SCALE GENOMIC DNA]</scope>
    <source>
        <strain evidence="7 8">KIS83-12</strain>
    </source>
</reference>
<feature type="transmembrane region" description="Helical" evidence="5">
    <location>
        <begin position="171"/>
        <end position="192"/>
    </location>
</feature>
<keyword evidence="4 5" id="KW-0472">Membrane</keyword>
<feature type="transmembrane region" description="Helical" evidence="5">
    <location>
        <begin position="31"/>
        <end position="52"/>
    </location>
</feature>
<keyword evidence="3 5" id="KW-1133">Transmembrane helix</keyword>
<dbReference type="GO" id="GO:0012505">
    <property type="term" value="C:endomembrane system"/>
    <property type="evidence" value="ECO:0007669"/>
    <property type="project" value="UniProtKB-SubCell"/>
</dbReference>
<dbReference type="PANTHER" id="PTHR39535:SF2">
    <property type="entry name" value="HTTM DOMAIN-CONTAINING PROTEIN"/>
    <property type="match status" value="1"/>
</dbReference>
<evidence type="ECO:0000256" key="3">
    <source>
        <dbReference type="ARBA" id="ARBA00022989"/>
    </source>
</evidence>
<evidence type="ECO:0000256" key="5">
    <source>
        <dbReference type="SAM" id="Phobius"/>
    </source>
</evidence>
<evidence type="ECO:0000313" key="8">
    <source>
        <dbReference type="Proteomes" id="UP000472676"/>
    </source>
</evidence>
<keyword evidence="2 5" id="KW-0812">Transmembrane</keyword>
<evidence type="ECO:0000259" key="6">
    <source>
        <dbReference type="SMART" id="SM00752"/>
    </source>
</evidence>
<dbReference type="InterPro" id="IPR007263">
    <property type="entry name" value="DCC1-like"/>
</dbReference>
<gene>
    <name evidence="7" type="ORF">G7Y85_11465</name>
</gene>
<dbReference type="Proteomes" id="UP000472676">
    <property type="component" value="Unassembled WGS sequence"/>
</dbReference>
<organism evidence="7 8">
    <name type="scientific">Solimonas terrae</name>
    <dbReference type="NCBI Taxonomy" id="1396819"/>
    <lineage>
        <taxon>Bacteria</taxon>
        <taxon>Pseudomonadati</taxon>
        <taxon>Pseudomonadota</taxon>
        <taxon>Gammaproteobacteria</taxon>
        <taxon>Nevskiales</taxon>
        <taxon>Nevskiaceae</taxon>
        <taxon>Solimonas</taxon>
    </lineage>
</organism>
<dbReference type="PANTHER" id="PTHR39535">
    <property type="entry name" value="SPORULATION-DELAYING PROTEIN SDPB"/>
    <property type="match status" value="1"/>
</dbReference>
<evidence type="ECO:0000256" key="4">
    <source>
        <dbReference type="ARBA" id="ARBA00023136"/>
    </source>
</evidence>
<comment type="subcellular location">
    <subcellularLocation>
        <location evidence="1">Endomembrane system</location>
        <topology evidence="1">Multi-pass membrane protein</topology>
    </subcellularLocation>
</comment>
<dbReference type="InterPro" id="IPR052964">
    <property type="entry name" value="Sporulation_signal_mat"/>
</dbReference>
<dbReference type="GO" id="GO:0015035">
    <property type="term" value="F:protein-disulfide reductase activity"/>
    <property type="evidence" value="ECO:0007669"/>
    <property type="project" value="InterPro"/>
</dbReference>
<feature type="transmembrane region" description="Helical" evidence="5">
    <location>
        <begin position="284"/>
        <end position="301"/>
    </location>
</feature>
<evidence type="ECO:0000313" key="7">
    <source>
        <dbReference type="EMBL" id="NGY05389.1"/>
    </source>
</evidence>
<feature type="domain" description="HTTM-like" evidence="6">
    <location>
        <begin position="22"/>
        <end position="296"/>
    </location>
</feature>
<dbReference type="EMBL" id="JAAMOW010000005">
    <property type="protein sequence ID" value="NGY05389.1"/>
    <property type="molecule type" value="Genomic_DNA"/>
</dbReference>
<dbReference type="AlphaFoldDB" id="A0A6M2BTR2"/>
<dbReference type="RefSeq" id="WP_166256768.1">
    <property type="nucleotide sequence ID" value="NZ_JAAMOW010000005.1"/>
</dbReference>
<proteinExistence type="predicted"/>
<evidence type="ECO:0000256" key="2">
    <source>
        <dbReference type="ARBA" id="ARBA00022692"/>
    </source>
</evidence>
<sequence length="615" mass="70928">MNAAPRSSPAPLTQRYPRLAEMIGIDLRTLALFRVVLGLVLLWCVLSCFRDLNAFWTDAGVMPRIWMIESDSHWRLSLYLVNGQAWFVASLLIVQAGFALMFALGWRMRFAAIASFVLWASLINRDPMVLIGGDLLLCCLLFWAMFLPLAARYSVDAALSTTPPPQDNLHVSWASLGLLLQAMSVYFFSAMLKTGHEWYPDFTAVYYALMLDRHALPFGHWLLNFPHLLKLLSAYVYFLEMLAPILIFTPYFLRPVRLLLMLCLMAMHFGFLLCLQLGHFPFVSFASLTIFTGGWLWDAAARRRSTRLAAAPRLYYDRDCGFCVKSCLLLRQLLIIPELQIAPAQDTPRAKTLLEANYSWVLIDSDEQAYLKWSVFTVLLRHSPLFGWLSPLLRIGALTAPGNAAYDFVGRRREWLGRLSAALLPLRDTRFEVSRNWYRIAGVFVVLVFVWNLHTIRVLPARSYHAMTPLFRVLRIDQLWNMFAPYPLKEDGWWVFPARLADGSEIDLLHPQRAAPDYSKPENYATEQENIRWLTYRGRLWEKQYAAHRGWYGRYLCRQWNADKNGSPAAQSKRLMSFQMIYMLERTPPPGEAAHVEQVITWRQDCYPDTARSTP</sequence>
<name>A0A6M2BTR2_9GAMM</name>
<dbReference type="InterPro" id="IPR011020">
    <property type="entry name" value="HTTM-like"/>
</dbReference>